<dbReference type="Pfam" id="PF14529">
    <property type="entry name" value="Exo_endo_phos_2"/>
    <property type="match status" value="1"/>
</dbReference>
<dbReference type="GO" id="GO:0003824">
    <property type="term" value="F:catalytic activity"/>
    <property type="evidence" value="ECO:0007669"/>
    <property type="project" value="InterPro"/>
</dbReference>
<reference evidence="3" key="1">
    <citation type="journal article" date="2014" name="Proc. Natl. Acad. Sci. U.S.A.">
        <title>Extensive sampling of basidiomycete genomes demonstrates inadequacy of the white-rot/brown-rot paradigm for wood decay fungi.</title>
        <authorList>
            <person name="Riley R."/>
            <person name="Salamov A.A."/>
            <person name="Brown D.W."/>
            <person name="Nagy L.G."/>
            <person name="Floudas D."/>
            <person name="Held B.W."/>
            <person name="Levasseur A."/>
            <person name="Lombard V."/>
            <person name="Morin E."/>
            <person name="Otillar R."/>
            <person name="Lindquist E.A."/>
            <person name="Sun H."/>
            <person name="LaButti K.M."/>
            <person name="Schmutz J."/>
            <person name="Jabbour D."/>
            <person name="Luo H."/>
            <person name="Baker S.E."/>
            <person name="Pisabarro A.G."/>
            <person name="Walton J.D."/>
            <person name="Blanchette R.A."/>
            <person name="Henrissat B."/>
            <person name="Martin F."/>
            <person name="Cullen D."/>
            <person name="Hibbett D.S."/>
            <person name="Grigoriev I.V."/>
        </authorList>
    </citation>
    <scope>NUCLEOTIDE SEQUENCE [LARGE SCALE GENOMIC DNA]</scope>
    <source>
        <strain evidence="3">PC15</strain>
    </source>
</reference>
<dbReference type="Proteomes" id="UP000027073">
    <property type="component" value="Unassembled WGS sequence"/>
</dbReference>
<dbReference type="AlphaFoldDB" id="A0A067NIP5"/>
<dbReference type="OrthoDB" id="3261136at2759"/>
<dbReference type="InterPro" id="IPR005135">
    <property type="entry name" value="Endo/exonuclease/phosphatase"/>
</dbReference>
<gene>
    <name evidence="2" type="ORF">PLEOSDRAFT_1084565</name>
</gene>
<proteinExistence type="predicted"/>
<evidence type="ECO:0000259" key="1">
    <source>
        <dbReference type="Pfam" id="PF14529"/>
    </source>
</evidence>
<accession>A0A067NIP5</accession>
<dbReference type="HOGENOM" id="CLU_480682_0_0_1"/>
<dbReference type="VEuPathDB" id="FungiDB:PLEOSDRAFT_1084565"/>
<dbReference type="InParanoid" id="A0A067NIP5"/>
<name>A0A067NIP5_PLEO1</name>
<dbReference type="InterPro" id="IPR036691">
    <property type="entry name" value="Endo/exonu/phosph_ase_sf"/>
</dbReference>
<protein>
    <recommendedName>
        <fullName evidence="1">Endonuclease/exonuclease/phosphatase domain-containing protein</fullName>
    </recommendedName>
</protein>
<dbReference type="Gene3D" id="3.60.10.10">
    <property type="entry name" value="Endonuclease/exonuclease/phosphatase"/>
    <property type="match status" value="1"/>
</dbReference>
<sequence length="567" mass="64434">MHRTPSSTHYKEPWLDWRGLARATQQYNVIYPNTGQERRQEMRAVILLSMEIASDHYVLLQIDSPDVVGVDINCGPAGWIRIINIYNDCRHDQSLKAVDDFLTGERESNDEARHDQMIWAGDFNRHHPMWDEERNHHLFTPRNLEAAERLIDLADQFRMVMKLEKGVPTLQALNTKNHTRVDNIWCSEAMQGMVVRCDTEPEMRPPKTDHFPVVTELAYELIWNQEHYTEQRDKTKLGLLFTDDAAIVVTGAMFVDTHARIQEIMTGRHGIFKWARNHNCEFGVDRFQLLDMSQKKVPHPMCPRKRVPLARRDLVLNRTRVASSKQRATVEPTGSSSIGKGEGLDVKVRKTGETVVWNNSKLRATEAQKAKGMRVQRVIVRKLTVAQCKAMIMVTGAMCTTATDVMEALTGSLPFHLVVERHQFQAALRLATLPEGHPLHQHVKRAARQDVKGHQTPLHALMNGFKVDIQGVETVKATRWDVTWRSRLKMVIAGLRIEAVRVEEWDQTRVKIYTDGSGYKGQVGAAAVMTRDGATTGILKMSLGAEKDCTESGQRAYTSTIKQPSQA</sequence>
<evidence type="ECO:0000313" key="3">
    <source>
        <dbReference type="Proteomes" id="UP000027073"/>
    </source>
</evidence>
<dbReference type="STRING" id="1137138.A0A067NIP5"/>
<dbReference type="EMBL" id="KL198009">
    <property type="protein sequence ID" value="KDQ26830.1"/>
    <property type="molecule type" value="Genomic_DNA"/>
</dbReference>
<evidence type="ECO:0000313" key="2">
    <source>
        <dbReference type="EMBL" id="KDQ26830.1"/>
    </source>
</evidence>
<organism evidence="2 3">
    <name type="scientific">Pleurotus ostreatus (strain PC15)</name>
    <name type="common">Oyster mushroom</name>
    <dbReference type="NCBI Taxonomy" id="1137138"/>
    <lineage>
        <taxon>Eukaryota</taxon>
        <taxon>Fungi</taxon>
        <taxon>Dikarya</taxon>
        <taxon>Basidiomycota</taxon>
        <taxon>Agaricomycotina</taxon>
        <taxon>Agaricomycetes</taxon>
        <taxon>Agaricomycetidae</taxon>
        <taxon>Agaricales</taxon>
        <taxon>Pleurotineae</taxon>
        <taxon>Pleurotaceae</taxon>
        <taxon>Pleurotus</taxon>
    </lineage>
</organism>
<dbReference type="SUPFAM" id="SSF56219">
    <property type="entry name" value="DNase I-like"/>
    <property type="match status" value="1"/>
</dbReference>
<feature type="domain" description="Endonuclease/exonuclease/phosphatase" evidence="1">
    <location>
        <begin position="80"/>
        <end position="213"/>
    </location>
</feature>